<feature type="region of interest" description="Disordered" evidence="1">
    <location>
        <begin position="56"/>
        <end position="104"/>
    </location>
</feature>
<keyword evidence="3" id="KW-1185">Reference proteome</keyword>
<feature type="region of interest" description="Disordered" evidence="1">
    <location>
        <begin position="1"/>
        <end position="35"/>
    </location>
</feature>
<organism evidence="2 3">
    <name type="scientific">Liparis tanakae</name>
    <name type="common">Tanaka's snailfish</name>
    <dbReference type="NCBI Taxonomy" id="230148"/>
    <lineage>
        <taxon>Eukaryota</taxon>
        <taxon>Metazoa</taxon>
        <taxon>Chordata</taxon>
        <taxon>Craniata</taxon>
        <taxon>Vertebrata</taxon>
        <taxon>Euteleostomi</taxon>
        <taxon>Actinopterygii</taxon>
        <taxon>Neopterygii</taxon>
        <taxon>Teleostei</taxon>
        <taxon>Neoteleostei</taxon>
        <taxon>Acanthomorphata</taxon>
        <taxon>Eupercaria</taxon>
        <taxon>Perciformes</taxon>
        <taxon>Cottioidei</taxon>
        <taxon>Cottales</taxon>
        <taxon>Liparidae</taxon>
        <taxon>Liparis</taxon>
    </lineage>
</organism>
<reference evidence="2 3" key="1">
    <citation type="submission" date="2019-03" db="EMBL/GenBank/DDBJ databases">
        <title>First draft genome of Liparis tanakae, snailfish: a comprehensive survey of snailfish specific genes.</title>
        <authorList>
            <person name="Kim W."/>
            <person name="Song I."/>
            <person name="Jeong J.-H."/>
            <person name="Kim D."/>
            <person name="Kim S."/>
            <person name="Ryu S."/>
            <person name="Song J.Y."/>
            <person name="Lee S.K."/>
        </authorList>
    </citation>
    <scope>NUCLEOTIDE SEQUENCE [LARGE SCALE GENOMIC DNA]</scope>
    <source>
        <tissue evidence="2">Muscle</tissue>
    </source>
</reference>
<dbReference type="EMBL" id="SRLO01001513">
    <property type="protein sequence ID" value="TNN37250.1"/>
    <property type="molecule type" value="Genomic_DNA"/>
</dbReference>
<proteinExistence type="predicted"/>
<evidence type="ECO:0000313" key="2">
    <source>
        <dbReference type="EMBL" id="TNN37250.1"/>
    </source>
</evidence>
<sequence length="104" mass="11077">MFPPGSLDRNLPASPPPPIIHPSTDSPPSRRSDNATTFCEALPVLLLLLSSPECPHLRRPPNFGSSRSLSSRDTKSSRGESPPNADLAPPPLRSPVCSLATDDL</sequence>
<accession>A0A4Z2F8P8</accession>
<protein>
    <submittedName>
        <fullName evidence="2">Uncharacterized protein</fullName>
    </submittedName>
</protein>
<evidence type="ECO:0000313" key="3">
    <source>
        <dbReference type="Proteomes" id="UP000314294"/>
    </source>
</evidence>
<dbReference type="Proteomes" id="UP000314294">
    <property type="component" value="Unassembled WGS sequence"/>
</dbReference>
<comment type="caution">
    <text evidence="2">The sequence shown here is derived from an EMBL/GenBank/DDBJ whole genome shotgun (WGS) entry which is preliminary data.</text>
</comment>
<evidence type="ECO:0000256" key="1">
    <source>
        <dbReference type="SAM" id="MobiDB-lite"/>
    </source>
</evidence>
<dbReference type="AlphaFoldDB" id="A0A4Z2F8P8"/>
<gene>
    <name evidence="2" type="ORF">EYF80_052581</name>
</gene>
<name>A0A4Z2F8P8_9TELE</name>